<dbReference type="Proteomes" id="UP000236884">
    <property type="component" value="Chromosome"/>
</dbReference>
<feature type="domain" description="LCCL" evidence="1">
    <location>
        <begin position="39"/>
        <end position="114"/>
    </location>
</feature>
<organism evidence="2 3">
    <name type="scientific">Variibacter gotjawalensis</name>
    <dbReference type="NCBI Taxonomy" id="1333996"/>
    <lineage>
        <taxon>Bacteria</taxon>
        <taxon>Pseudomonadati</taxon>
        <taxon>Pseudomonadota</taxon>
        <taxon>Alphaproteobacteria</taxon>
        <taxon>Hyphomicrobiales</taxon>
        <taxon>Nitrobacteraceae</taxon>
        <taxon>Variibacter</taxon>
    </lineage>
</organism>
<dbReference type="Gene3D" id="2.170.130.20">
    <property type="entry name" value="LCCL-like domain"/>
    <property type="match status" value="1"/>
</dbReference>
<dbReference type="SMART" id="SM00603">
    <property type="entry name" value="LCCL"/>
    <property type="match status" value="1"/>
</dbReference>
<dbReference type="InterPro" id="IPR004043">
    <property type="entry name" value="LCCL"/>
</dbReference>
<sequence>MKVVQELVSYFDRKGKLSRRQLRKLLEQNFVASDAPASMHGLCEKVGATYYFRVTGLIEGQLWGTDIYSGDSTIGAAAVHAGLLKAGETGYLKVTVVTPPEKFPSTTRHGVTSTEYGPYQYAWRLERV</sequence>
<gene>
    <name evidence="2" type="ORF">GJW-30_1_03143</name>
</gene>
<dbReference type="SUPFAM" id="SSF69848">
    <property type="entry name" value="LCCL domain"/>
    <property type="match status" value="1"/>
</dbReference>
<evidence type="ECO:0000313" key="3">
    <source>
        <dbReference type="Proteomes" id="UP000236884"/>
    </source>
</evidence>
<proteinExistence type="predicted"/>
<dbReference type="OrthoDB" id="9814546at2"/>
<dbReference type="KEGG" id="vgo:GJW-30_1_03143"/>
<name>A0A0S3PXH5_9BRAD</name>
<evidence type="ECO:0000259" key="1">
    <source>
        <dbReference type="SMART" id="SM00603"/>
    </source>
</evidence>
<evidence type="ECO:0000313" key="2">
    <source>
        <dbReference type="EMBL" id="BAT60595.1"/>
    </source>
</evidence>
<keyword evidence="3" id="KW-1185">Reference proteome</keyword>
<dbReference type="EMBL" id="AP014946">
    <property type="protein sequence ID" value="BAT60595.1"/>
    <property type="molecule type" value="Genomic_DNA"/>
</dbReference>
<dbReference type="AlphaFoldDB" id="A0A0S3PXH5"/>
<accession>A0A0S3PXH5</accession>
<dbReference type="Pfam" id="PF03815">
    <property type="entry name" value="LCCL"/>
    <property type="match status" value="1"/>
</dbReference>
<protein>
    <submittedName>
        <fullName evidence="2">LCCL domain protein</fullName>
    </submittedName>
</protein>
<reference evidence="2 3" key="1">
    <citation type="submission" date="2015-08" db="EMBL/GenBank/DDBJ databases">
        <title>Investigation of the bacterial diversity of lava forest soil.</title>
        <authorList>
            <person name="Lee J.S."/>
        </authorList>
    </citation>
    <scope>NUCLEOTIDE SEQUENCE [LARGE SCALE GENOMIC DNA]</scope>
    <source>
        <strain evidence="2 3">GJW-30</strain>
    </source>
</reference>
<dbReference type="InterPro" id="IPR036609">
    <property type="entry name" value="LCCL_sf"/>
</dbReference>
<dbReference type="RefSeq" id="WP_096356943.1">
    <property type="nucleotide sequence ID" value="NZ_AP014946.1"/>
</dbReference>